<organism evidence="3 4">
    <name type="scientific">Sphingomonas oligophenolica</name>
    <dbReference type="NCBI Taxonomy" id="301154"/>
    <lineage>
        <taxon>Bacteria</taxon>
        <taxon>Pseudomonadati</taxon>
        <taxon>Pseudomonadota</taxon>
        <taxon>Alphaproteobacteria</taxon>
        <taxon>Sphingomonadales</taxon>
        <taxon>Sphingomonadaceae</taxon>
        <taxon>Sphingomonas</taxon>
    </lineage>
</organism>
<name>A0A502CLY8_9SPHN</name>
<dbReference type="NCBIfam" id="TIGR01976">
    <property type="entry name" value="am_tr_V_VC1184"/>
    <property type="match status" value="1"/>
</dbReference>
<dbReference type="SUPFAM" id="SSF53383">
    <property type="entry name" value="PLP-dependent transferases"/>
    <property type="match status" value="1"/>
</dbReference>
<dbReference type="Gene3D" id="3.90.1150.10">
    <property type="entry name" value="Aspartate Aminotransferase, domain 1"/>
    <property type="match status" value="1"/>
</dbReference>
<feature type="domain" description="Aminotransferase class V" evidence="2">
    <location>
        <begin position="25"/>
        <end position="404"/>
    </location>
</feature>
<dbReference type="Pfam" id="PF00266">
    <property type="entry name" value="Aminotran_5"/>
    <property type="match status" value="1"/>
</dbReference>
<evidence type="ECO:0000256" key="1">
    <source>
        <dbReference type="ARBA" id="ARBA00022898"/>
    </source>
</evidence>
<sequence length="416" mass="44194">MSFPIDAVRARFPALHVTDDGRARIYLDAPGGTQACAPAIDAMTRHLTHGTANAGGAFATSIATDSTSRAAHEAIADLIGADPDEIAFGPNMTSLTFAASRALSRDWREGDELVVTRLDHDANVAPWLAVAADRGMTVRWLDFDSADGRLRVDSLATLLGERTRLVAVGGASNALGTVNDIPRVVEIVRAAAPDALIYLDAVQSAPHLPIDVGTLGCDLVAFSPYKMFGPHAGVLWVRRALADRIDAYKVRPAGNVGVRRFETGTPSFEAQAGVVGMVDYLDWLGGEVAPDQPDRRGRLRAALDGCTRYEHALGERFLAGIAQSNAITLVGPATMADRVPTFAFVIEGVASSAVAQALAARGIFVWSGHFYAVETLARLDLADATGLVRVGFCHYNTIDEVDLLLAALAEITRAPR</sequence>
<keyword evidence="1" id="KW-0663">Pyridoxal phosphate</keyword>
<evidence type="ECO:0000313" key="4">
    <source>
        <dbReference type="Proteomes" id="UP000318413"/>
    </source>
</evidence>
<dbReference type="PANTHER" id="PTHR43586:SF21">
    <property type="entry name" value="PYRIDOXAL PHOSPHATE (PLP)-DEPENDENT ASPARTATE AMINOTRANSFERASE SUPERFAMILY"/>
    <property type="match status" value="1"/>
</dbReference>
<keyword evidence="4" id="KW-1185">Reference proteome</keyword>
<dbReference type="InterPro" id="IPR015424">
    <property type="entry name" value="PyrdxlP-dep_Trfase"/>
</dbReference>
<reference evidence="3 4" key="1">
    <citation type="journal article" date="2019" name="Environ. Microbiol.">
        <title>Species interactions and distinct microbial communities in high Arctic permafrost affected cryosols are associated with the CH4 and CO2 gas fluxes.</title>
        <authorList>
            <person name="Altshuler I."/>
            <person name="Hamel J."/>
            <person name="Turney S."/>
            <person name="Magnuson E."/>
            <person name="Levesque R."/>
            <person name="Greer C."/>
            <person name="Whyte L.G."/>
        </authorList>
    </citation>
    <scope>NUCLEOTIDE SEQUENCE [LARGE SCALE GENOMIC DNA]</scope>
    <source>
        <strain evidence="3 4">S5.1</strain>
    </source>
</reference>
<evidence type="ECO:0000313" key="3">
    <source>
        <dbReference type="EMBL" id="TPG12711.1"/>
    </source>
</evidence>
<accession>A0A502CLY8</accession>
<dbReference type="Gene3D" id="3.40.640.10">
    <property type="entry name" value="Type I PLP-dependent aspartate aminotransferase-like (Major domain)"/>
    <property type="match status" value="1"/>
</dbReference>
<dbReference type="InterPro" id="IPR011340">
    <property type="entry name" value="Cys_dSase-rel"/>
</dbReference>
<evidence type="ECO:0000259" key="2">
    <source>
        <dbReference type="Pfam" id="PF00266"/>
    </source>
</evidence>
<dbReference type="PANTHER" id="PTHR43586">
    <property type="entry name" value="CYSTEINE DESULFURASE"/>
    <property type="match status" value="1"/>
</dbReference>
<proteinExistence type="predicted"/>
<comment type="caution">
    <text evidence="3">The sequence shown here is derived from an EMBL/GenBank/DDBJ whole genome shotgun (WGS) entry which is preliminary data.</text>
</comment>
<gene>
    <name evidence="3" type="ORF">EAH84_07995</name>
</gene>
<protein>
    <submittedName>
        <fullName evidence="3">Cysteine desulfurase-like protein</fullName>
    </submittedName>
</protein>
<dbReference type="RefSeq" id="WP_140870373.1">
    <property type="nucleotide sequence ID" value="NZ_RCZK01000005.1"/>
</dbReference>
<dbReference type="InterPro" id="IPR015422">
    <property type="entry name" value="PyrdxlP-dep_Trfase_small"/>
</dbReference>
<dbReference type="AlphaFoldDB" id="A0A502CLY8"/>
<dbReference type="EMBL" id="RCZK01000005">
    <property type="protein sequence ID" value="TPG12711.1"/>
    <property type="molecule type" value="Genomic_DNA"/>
</dbReference>
<dbReference type="Proteomes" id="UP000318413">
    <property type="component" value="Unassembled WGS sequence"/>
</dbReference>
<dbReference type="InterPro" id="IPR015421">
    <property type="entry name" value="PyrdxlP-dep_Trfase_major"/>
</dbReference>
<dbReference type="OrthoDB" id="7592443at2"/>
<dbReference type="InterPro" id="IPR000192">
    <property type="entry name" value="Aminotrans_V_dom"/>
</dbReference>